<dbReference type="PANTHER" id="PTHR38459">
    <property type="entry name" value="PROPHAGE BACTOPRENOL-LINKED GLUCOSE TRANSLOCASE HOMOLOG"/>
    <property type="match status" value="1"/>
</dbReference>
<feature type="transmembrane region" description="Helical" evidence="6">
    <location>
        <begin position="37"/>
        <end position="57"/>
    </location>
</feature>
<reference evidence="8" key="2">
    <citation type="submission" date="2021-04" db="EMBL/GenBank/DDBJ databases">
        <authorList>
            <person name="Gilroy R."/>
        </authorList>
    </citation>
    <scope>NUCLEOTIDE SEQUENCE</scope>
    <source>
        <strain evidence="8">4376</strain>
    </source>
</reference>
<evidence type="ECO:0000256" key="5">
    <source>
        <dbReference type="ARBA" id="ARBA00023136"/>
    </source>
</evidence>
<keyword evidence="3 6" id="KW-0812">Transmembrane</keyword>
<comment type="subcellular location">
    <subcellularLocation>
        <location evidence="1">Membrane</location>
        <topology evidence="1">Multi-pass membrane protein</topology>
    </subcellularLocation>
</comment>
<feature type="domain" description="GtrA/DPMS transmembrane" evidence="7">
    <location>
        <begin position="8"/>
        <end position="128"/>
    </location>
</feature>
<dbReference type="GO" id="GO:0000271">
    <property type="term" value="P:polysaccharide biosynthetic process"/>
    <property type="evidence" value="ECO:0007669"/>
    <property type="project" value="InterPro"/>
</dbReference>
<feature type="transmembrane region" description="Helical" evidence="6">
    <location>
        <begin position="69"/>
        <end position="89"/>
    </location>
</feature>
<dbReference type="Proteomes" id="UP000824189">
    <property type="component" value="Unassembled WGS sequence"/>
</dbReference>
<proteinExistence type="inferred from homology"/>
<keyword evidence="5 6" id="KW-0472">Membrane</keyword>
<evidence type="ECO:0000313" key="8">
    <source>
        <dbReference type="EMBL" id="HIW95443.1"/>
    </source>
</evidence>
<dbReference type="AlphaFoldDB" id="A0A9D1UQ21"/>
<comment type="caution">
    <text evidence="8">The sequence shown here is derived from an EMBL/GenBank/DDBJ whole genome shotgun (WGS) entry which is preliminary data.</text>
</comment>
<accession>A0A9D1UQ21</accession>
<dbReference type="EMBL" id="DXFZ01000036">
    <property type="protein sequence ID" value="HIW95443.1"/>
    <property type="molecule type" value="Genomic_DNA"/>
</dbReference>
<feature type="transmembrane region" description="Helical" evidence="6">
    <location>
        <begin position="101"/>
        <end position="122"/>
    </location>
</feature>
<evidence type="ECO:0000256" key="6">
    <source>
        <dbReference type="SAM" id="Phobius"/>
    </source>
</evidence>
<reference evidence="8" key="1">
    <citation type="journal article" date="2021" name="PeerJ">
        <title>Extensive microbial diversity within the chicken gut microbiome revealed by metagenomics and culture.</title>
        <authorList>
            <person name="Gilroy R."/>
            <person name="Ravi A."/>
            <person name="Getino M."/>
            <person name="Pursley I."/>
            <person name="Horton D.L."/>
            <person name="Alikhan N.F."/>
            <person name="Baker D."/>
            <person name="Gharbi K."/>
            <person name="Hall N."/>
            <person name="Watson M."/>
            <person name="Adriaenssens E.M."/>
            <person name="Foster-Nyarko E."/>
            <person name="Jarju S."/>
            <person name="Secka A."/>
            <person name="Antonio M."/>
            <person name="Oren A."/>
            <person name="Chaudhuri R.R."/>
            <person name="La Ragione R."/>
            <person name="Hildebrand F."/>
            <person name="Pallen M.J."/>
        </authorList>
    </citation>
    <scope>NUCLEOTIDE SEQUENCE</scope>
    <source>
        <strain evidence="8">4376</strain>
    </source>
</reference>
<sequence length="130" mass="14833">MMESQLVKFVLVGGFSAIVDFGSTAIFTFWLGFGDTLAKSLGFVLGTLTAYFINRRWTFQAEPSMKRFLITMATYLLTFVVQVGLYRVSIPVLEGWELNDFWVRLFSFVIAQGTATVLNFVIQKFLIFKK</sequence>
<evidence type="ECO:0000256" key="3">
    <source>
        <dbReference type="ARBA" id="ARBA00022692"/>
    </source>
</evidence>
<dbReference type="Pfam" id="PF04138">
    <property type="entry name" value="GtrA_DPMS_TM"/>
    <property type="match status" value="1"/>
</dbReference>
<evidence type="ECO:0000259" key="7">
    <source>
        <dbReference type="Pfam" id="PF04138"/>
    </source>
</evidence>
<dbReference type="InterPro" id="IPR007267">
    <property type="entry name" value="GtrA_DPMS_TM"/>
</dbReference>
<protein>
    <submittedName>
        <fullName evidence="8">GtrA family protein</fullName>
    </submittedName>
</protein>
<dbReference type="PANTHER" id="PTHR38459:SF6">
    <property type="entry name" value="ARABINOGALACTAN BIOSYNTHESIS RECRUITING PROTEIN RV3789"/>
    <property type="match status" value="1"/>
</dbReference>
<comment type="similarity">
    <text evidence="2">Belongs to the GtrA family.</text>
</comment>
<dbReference type="GO" id="GO:0005886">
    <property type="term" value="C:plasma membrane"/>
    <property type="evidence" value="ECO:0007669"/>
    <property type="project" value="TreeGrafter"/>
</dbReference>
<evidence type="ECO:0000313" key="9">
    <source>
        <dbReference type="Proteomes" id="UP000824189"/>
    </source>
</evidence>
<keyword evidence="4 6" id="KW-1133">Transmembrane helix</keyword>
<evidence type="ECO:0000256" key="1">
    <source>
        <dbReference type="ARBA" id="ARBA00004141"/>
    </source>
</evidence>
<feature type="transmembrane region" description="Helical" evidence="6">
    <location>
        <begin position="9"/>
        <end position="31"/>
    </location>
</feature>
<organism evidence="8 9">
    <name type="scientific">Candidatus Corynebacterium gallistercoris</name>
    <dbReference type="NCBI Taxonomy" id="2838530"/>
    <lineage>
        <taxon>Bacteria</taxon>
        <taxon>Bacillati</taxon>
        <taxon>Actinomycetota</taxon>
        <taxon>Actinomycetes</taxon>
        <taxon>Mycobacteriales</taxon>
        <taxon>Corynebacteriaceae</taxon>
        <taxon>Corynebacterium</taxon>
    </lineage>
</organism>
<evidence type="ECO:0000256" key="2">
    <source>
        <dbReference type="ARBA" id="ARBA00009399"/>
    </source>
</evidence>
<dbReference type="InterPro" id="IPR051401">
    <property type="entry name" value="GtrA_CellWall_Glycosyl"/>
</dbReference>
<name>A0A9D1UQ21_9CORY</name>
<gene>
    <name evidence="8" type="ORF">H9867_02985</name>
</gene>
<evidence type="ECO:0000256" key="4">
    <source>
        <dbReference type="ARBA" id="ARBA00022989"/>
    </source>
</evidence>